<dbReference type="Proteomes" id="UP000199580">
    <property type="component" value="Unassembled WGS sequence"/>
</dbReference>
<dbReference type="PANTHER" id="PTHR40037">
    <property type="entry name" value="PHOSPHOESTERASE YJCG-RELATED"/>
    <property type="match status" value="1"/>
</dbReference>
<dbReference type="InterPro" id="IPR023875">
    <property type="entry name" value="DNA_repair_put"/>
</dbReference>
<dbReference type="NCBIfam" id="TIGR03915">
    <property type="entry name" value="SAM_7_link_chp"/>
    <property type="match status" value="1"/>
</dbReference>
<organism evidence="2 3">
    <name type="scientific">Flavobacterium noncentrifugens</name>
    <dbReference type="NCBI Taxonomy" id="1128970"/>
    <lineage>
        <taxon>Bacteria</taxon>
        <taxon>Pseudomonadati</taxon>
        <taxon>Bacteroidota</taxon>
        <taxon>Flavobacteriia</taxon>
        <taxon>Flavobacteriales</taxon>
        <taxon>Flavobacteriaceae</taxon>
        <taxon>Flavobacterium</taxon>
    </lineage>
</organism>
<dbReference type="Pfam" id="PF13566">
    <property type="entry name" value="DUF4130"/>
    <property type="match status" value="1"/>
</dbReference>
<accession>A0A1G8TAB4</accession>
<dbReference type="InterPro" id="IPR009097">
    <property type="entry name" value="Cyclic_Pdiesterase"/>
</dbReference>
<proteinExistence type="predicted"/>
<evidence type="ECO:0000313" key="3">
    <source>
        <dbReference type="Proteomes" id="UP000199580"/>
    </source>
</evidence>
<feature type="domain" description="DUF4130" evidence="1">
    <location>
        <begin position="84"/>
        <end position="253"/>
    </location>
</feature>
<dbReference type="RefSeq" id="WP_170227523.1">
    <property type="nucleotide sequence ID" value="NZ_BKAI01000002.1"/>
</dbReference>
<keyword evidence="3" id="KW-1185">Reference proteome</keyword>
<sequence length="438" mass="52243">MVIYVFDGSFESLLTAIFEFYERKPGKIQLISQSRFEPVLIDEVLEIISDETKAMRVWNGLKKKISPDWQQRFYKTFLSESDESFRHLFDFACYIFDHPKGAEMNYGHPSVIALSQIERSVSRERHRMKAFIRFQETADGIFYAPVEPDYNVLPLIAGFFKNRYADQRWIIYDLKRKYGLYYDLEKVEEIRLEYAPEMKNDATFLSEDVVSDKEKLYGLLWNDYFKSTNIPARKNMKLHIQHVPKRYWKYLTEKQEMEKLYFIAIVPPKEISEEITLIKQDFEKNYESSRALKVMPHITLKAPFKLFESDHQHLLKWFEKINIPIQKFIVELKDFKSFPNPEQPVIYVHPEKSDAMNQLQKALIQEFKSTFRGVKSNTADSGFNPHMTVAYRDLKPEQFEKAWEIYQHKRYEAKFSAEAFHLLQHDGTKWNVIATKKF</sequence>
<dbReference type="SUPFAM" id="SSF55144">
    <property type="entry name" value="LigT-like"/>
    <property type="match status" value="1"/>
</dbReference>
<dbReference type="AlphaFoldDB" id="A0A1G8TAB4"/>
<dbReference type="InterPro" id="IPR025404">
    <property type="entry name" value="DUF4130"/>
</dbReference>
<dbReference type="InterPro" id="IPR050580">
    <property type="entry name" value="2H_phosphoesterase_YjcG-like"/>
</dbReference>
<name>A0A1G8TAB4_9FLAO</name>
<keyword evidence="2" id="KW-0436">Ligase</keyword>
<gene>
    <name evidence="2" type="ORF">SAMN04487935_0891</name>
</gene>
<dbReference type="Pfam" id="PF13563">
    <property type="entry name" value="2_5_RNA_ligase2"/>
    <property type="match status" value="1"/>
</dbReference>
<dbReference type="PANTHER" id="PTHR40037:SF1">
    <property type="entry name" value="PHOSPHOESTERASE SAOUHSC_00951-RELATED"/>
    <property type="match status" value="1"/>
</dbReference>
<reference evidence="2 3" key="1">
    <citation type="submission" date="2016-10" db="EMBL/GenBank/DDBJ databases">
        <authorList>
            <person name="de Groot N.N."/>
        </authorList>
    </citation>
    <scope>NUCLEOTIDE SEQUENCE [LARGE SCALE GENOMIC DNA]</scope>
    <source>
        <strain evidence="2 3">CGMCC 1.10076</strain>
    </source>
</reference>
<protein>
    <submittedName>
        <fullName evidence="2">2'-5' RNA ligase</fullName>
    </submittedName>
</protein>
<evidence type="ECO:0000313" key="2">
    <source>
        <dbReference type="EMBL" id="SDJ38423.1"/>
    </source>
</evidence>
<dbReference type="STRING" id="1128970.SAMN04487935_0891"/>
<dbReference type="EMBL" id="FNEZ01000001">
    <property type="protein sequence ID" value="SDJ38423.1"/>
    <property type="molecule type" value="Genomic_DNA"/>
</dbReference>
<evidence type="ECO:0000259" key="1">
    <source>
        <dbReference type="Pfam" id="PF13566"/>
    </source>
</evidence>
<dbReference type="GO" id="GO:0016874">
    <property type="term" value="F:ligase activity"/>
    <property type="evidence" value="ECO:0007669"/>
    <property type="project" value="UniProtKB-KW"/>
</dbReference>
<dbReference type="Gene3D" id="3.90.1140.10">
    <property type="entry name" value="Cyclic phosphodiesterase"/>
    <property type="match status" value="1"/>
</dbReference>